<gene>
    <name evidence="1" type="ORF">FOXG_19416</name>
    <name evidence="2" type="ORF">FOXG_22356</name>
    <name evidence="3" type="ORF">FOXG_22367</name>
</gene>
<reference evidence="1" key="1">
    <citation type="submission" date="2007-04" db="EMBL/GenBank/DDBJ databases">
        <authorList>
            <consortium name="The Broad Institute Genome Sequencing Platform"/>
            <person name="Birren B."/>
            <person name="Lander E."/>
            <person name="Galagan J."/>
            <person name="Nusbaum C."/>
            <person name="Devon K."/>
            <person name="Ma L.-J."/>
            <person name="Jaffe D."/>
            <person name="Butler J."/>
            <person name="Alvarez P."/>
            <person name="Gnerre S."/>
            <person name="Grabherr M."/>
            <person name="Kleber M."/>
            <person name="Mauceli E."/>
            <person name="Brockman W."/>
            <person name="MacCallum I.A."/>
            <person name="Young S."/>
            <person name="LaButti K."/>
            <person name="DeCaprio D."/>
            <person name="Crawford M."/>
            <person name="Koehrsen M."/>
            <person name="Engels R."/>
            <person name="Montgomery P."/>
            <person name="Pearson M."/>
            <person name="Howarth C."/>
            <person name="Larson L."/>
            <person name="White J."/>
            <person name="O'Leary S."/>
            <person name="Kodira C."/>
            <person name="Zeng Q."/>
            <person name="Yandava C."/>
            <person name="Alvarado L."/>
            <person name="Kistler C."/>
            <person name="Shim W.-B."/>
            <person name="Kang S."/>
            <person name="Woloshuk C."/>
        </authorList>
    </citation>
    <scope>NUCLEOTIDE SEQUENCE</scope>
    <source>
        <strain evidence="1">4287</strain>
    </source>
</reference>
<evidence type="ECO:0000313" key="1">
    <source>
        <dbReference type="EMBL" id="KNB04822.1"/>
    </source>
</evidence>
<dbReference type="EMBL" id="DS231727">
    <property type="protein sequence ID" value="KNB18743.1"/>
    <property type="molecule type" value="Genomic_DNA"/>
</dbReference>
<sequence length="169" mass="18480">MLGPRLEESTPSPPSMSLGLRWVGVLVVKRWGFRLEISSHTLLLSLLVQIHYISNTLKYLNQLPSSLLLSQPPHPPTRPVSKNVKMKLSAVALIALAPVILAAPVPVAEPDAPANYGNYDGAGSNLNEYSNYGSYQGGGEYSSYGSYQGGEYSSYGAYRRASEWVKSWF</sequence>
<dbReference type="KEGG" id="fox:FOXG_19416"/>
<reference evidence="1" key="2">
    <citation type="journal article" date="2010" name="Nature">
        <title>Comparative genomics reveals mobile pathogenicity chromosomes in Fusarium.</title>
        <authorList>
            <person name="Ma L.J."/>
            <person name="van der Does H.C."/>
            <person name="Borkovich K.A."/>
            <person name="Coleman J.J."/>
            <person name="Daboussi M.J."/>
            <person name="Di Pietro A."/>
            <person name="Dufresne M."/>
            <person name="Freitag M."/>
            <person name="Grabherr M."/>
            <person name="Henrissat B."/>
            <person name="Houterman P.M."/>
            <person name="Kang S."/>
            <person name="Shim W.B."/>
            <person name="Woloshuk C."/>
            <person name="Xie X."/>
            <person name="Xu J.R."/>
            <person name="Antoniw J."/>
            <person name="Baker S.E."/>
            <person name="Bluhm B.H."/>
            <person name="Breakspear A."/>
            <person name="Brown D.W."/>
            <person name="Butchko R.A."/>
            <person name="Chapman S."/>
            <person name="Coulson R."/>
            <person name="Coutinho P.M."/>
            <person name="Danchin E.G."/>
            <person name="Diener A."/>
            <person name="Gale L.R."/>
            <person name="Gardiner D.M."/>
            <person name="Goff S."/>
            <person name="Hammond-Kosack K.E."/>
            <person name="Hilburn K."/>
            <person name="Hua-Van A."/>
            <person name="Jonkers W."/>
            <person name="Kazan K."/>
            <person name="Kodira C.D."/>
            <person name="Koehrsen M."/>
            <person name="Kumar L."/>
            <person name="Lee Y.H."/>
            <person name="Li L."/>
            <person name="Manners J.M."/>
            <person name="Miranda-Saavedra D."/>
            <person name="Mukherjee M."/>
            <person name="Park G."/>
            <person name="Park J."/>
            <person name="Park S.Y."/>
            <person name="Proctor R.H."/>
            <person name="Regev A."/>
            <person name="Ruiz-Roldan M.C."/>
            <person name="Sain D."/>
            <person name="Sakthikumar S."/>
            <person name="Sykes S."/>
            <person name="Schwartz D.C."/>
            <person name="Turgeon B.G."/>
            <person name="Wapinski I."/>
            <person name="Yoder O."/>
            <person name="Young S."/>
            <person name="Zeng Q."/>
            <person name="Zhou S."/>
            <person name="Galagan J."/>
            <person name="Cuomo C.A."/>
            <person name="Kistler H.C."/>
            <person name="Rep M."/>
        </authorList>
    </citation>
    <scope>NUCLEOTIDE SEQUENCE [LARGE SCALE GENOMIC DNA]</scope>
    <source>
        <strain evidence="1">4287</strain>
    </source>
</reference>
<dbReference type="GeneID" id="28963073"/>
<dbReference type="OrthoDB" id="10445832at2759"/>
<dbReference type="VEuPathDB" id="FungiDB:FOXG_19416"/>
<accession>A0A0J9WM31</accession>
<protein>
    <submittedName>
        <fullName evidence="1">Uncharacterized protein</fullName>
    </submittedName>
</protein>
<dbReference type="AlphaFoldDB" id="A0A0J9WM31"/>
<dbReference type="GeneID" id="28960122"/>
<dbReference type="RefSeq" id="XP_018242867.1">
    <property type="nucleotide sequence ID" value="XM_018399630.1"/>
</dbReference>
<organism evidence="1 4">
    <name type="scientific">Fusarium oxysporum f. sp. lycopersici (strain 4287 / CBS 123668 / FGSC 9935 / NRRL 34936)</name>
    <name type="common">Fusarium vascular wilt of tomato</name>
    <dbReference type="NCBI Taxonomy" id="426428"/>
    <lineage>
        <taxon>Eukaryota</taxon>
        <taxon>Fungi</taxon>
        <taxon>Dikarya</taxon>
        <taxon>Ascomycota</taxon>
        <taxon>Pezizomycotina</taxon>
        <taxon>Sordariomycetes</taxon>
        <taxon>Hypocreomycetidae</taxon>
        <taxon>Hypocreales</taxon>
        <taxon>Nectriaceae</taxon>
        <taxon>Fusarium</taxon>
        <taxon>Fusarium oxysporum species complex</taxon>
    </lineage>
</organism>
<dbReference type="KEGG" id="fox:FOXG_22356"/>
<dbReference type="Proteomes" id="UP000009097">
    <property type="component" value="Unassembled WGS sequence"/>
</dbReference>
<evidence type="ECO:0000313" key="3">
    <source>
        <dbReference type="EMBL" id="KNB18778.1"/>
    </source>
</evidence>
<proteinExistence type="predicted"/>
<dbReference type="EMBL" id="DS231702">
    <property type="protein sequence ID" value="KNB04822.1"/>
    <property type="molecule type" value="Genomic_DNA"/>
</dbReference>
<dbReference type="EMBL" id="DS231728">
    <property type="protein sequence ID" value="KNB18778.1"/>
    <property type="molecule type" value="Genomic_DNA"/>
</dbReference>
<dbReference type="VEuPathDB" id="FungiDB:FOXG_22356"/>
<dbReference type="KEGG" id="fox:FOXG_22367"/>
<dbReference type="GeneID" id="28963062"/>
<evidence type="ECO:0000313" key="4">
    <source>
        <dbReference type="Proteomes" id="UP000009097"/>
    </source>
</evidence>
<name>A0A0J9WM31_FUSO4</name>
<dbReference type="RefSeq" id="XP_018256788.1">
    <property type="nucleotide sequence ID" value="XM_018402763.1"/>
</dbReference>
<dbReference type="VEuPathDB" id="FungiDB:FOXG_22367"/>
<evidence type="ECO:0000313" key="2">
    <source>
        <dbReference type="EMBL" id="KNB18743.1"/>
    </source>
</evidence>
<dbReference type="RefSeq" id="XP_018256823.1">
    <property type="nucleotide sequence ID" value="XM_018402775.1"/>
</dbReference>